<dbReference type="Proteomes" id="UP000801492">
    <property type="component" value="Unassembled WGS sequence"/>
</dbReference>
<dbReference type="EMBL" id="VTPC01090966">
    <property type="protein sequence ID" value="KAF2880473.1"/>
    <property type="molecule type" value="Genomic_DNA"/>
</dbReference>
<evidence type="ECO:0000256" key="6">
    <source>
        <dbReference type="RuleBase" id="RU361145"/>
    </source>
</evidence>
<dbReference type="InterPro" id="IPR012347">
    <property type="entry name" value="Ferritin-like"/>
</dbReference>
<evidence type="ECO:0000256" key="4">
    <source>
        <dbReference type="ARBA" id="ARBA00023004"/>
    </source>
</evidence>
<accession>A0A8K0C9F9</accession>
<dbReference type="PANTHER" id="PTHR11431:SF75">
    <property type="entry name" value="FERRITIN"/>
    <property type="match status" value="1"/>
</dbReference>
<keyword evidence="9" id="KW-1185">Reference proteome</keyword>
<sequence length="344" mass="39638">MSYSNYTAVKLGKSLSRLKEELITSKKLLIGYIHPLKPTLHKDHLTSIKEDGYKSNVNGINLKENKRIFSRITDYAKLMVNSNKNLISFVNSTYFDKNSKALADPKLNSAFSRNAKFVNQNYARYPEINGFKHLSSSCSSGNDCTKPPPKQCQPGRHCYHKETEDAVNQQILAEFNACYAYLSMACYFGRTEVALPGCQGFFMRMHEEEHEHALYFINYQIMRGGYVHLYPLTIPECQDWKSIHHALSVAVEMEKLVKKKLILLYNVAEKHHDLSVMDMVSTKFIEEQERSICEMSRLLVRATHMGCNGIAEFLFDKEMHRSFVRKGNKKTNDNQSEDKSNLYV</sequence>
<evidence type="ECO:0000256" key="1">
    <source>
        <dbReference type="ARBA" id="ARBA00007513"/>
    </source>
</evidence>
<dbReference type="GO" id="GO:0006826">
    <property type="term" value="P:iron ion transport"/>
    <property type="evidence" value="ECO:0007669"/>
    <property type="project" value="InterPro"/>
</dbReference>
<evidence type="ECO:0000256" key="5">
    <source>
        <dbReference type="PIRSR" id="PIRSR601519-1"/>
    </source>
</evidence>
<feature type="binding site" evidence="5">
    <location>
        <position position="288"/>
    </location>
    <ligand>
        <name>Fe cation</name>
        <dbReference type="ChEBI" id="CHEBI:24875"/>
        <label>1</label>
    </ligand>
</feature>
<comment type="function">
    <text evidence="6">Stores iron in a soluble, non-toxic, readily available form. Important for iron homeostasis. Iron is taken up in the ferrous form and deposited as ferric hydroxides after oxidation.</text>
</comment>
<dbReference type="Pfam" id="PF00210">
    <property type="entry name" value="Ferritin"/>
    <property type="match status" value="1"/>
</dbReference>
<dbReference type="OrthoDB" id="186462at2759"/>
<comment type="catalytic activity">
    <reaction evidence="6">
        <text>4 Fe(2+) + O2 + 4 H(+) = 4 Fe(3+) + 2 H2O</text>
        <dbReference type="Rhea" id="RHEA:11148"/>
        <dbReference type="ChEBI" id="CHEBI:15377"/>
        <dbReference type="ChEBI" id="CHEBI:15378"/>
        <dbReference type="ChEBI" id="CHEBI:15379"/>
        <dbReference type="ChEBI" id="CHEBI:29033"/>
        <dbReference type="ChEBI" id="CHEBI:29034"/>
        <dbReference type="EC" id="1.16.3.1"/>
    </reaction>
</comment>
<proteinExistence type="inferred from homology"/>
<organism evidence="8 9">
    <name type="scientific">Ignelater luminosus</name>
    <name type="common">Cucubano</name>
    <name type="synonym">Pyrophorus luminosus</name>
    <dbReference type="NCBI Taxonomy" id="2038154"/>
    <lineage>
        <taxon>Eukaryota</taxon>
        <taxon>Metazoa</taxon>
        <taxon>Ecdysozoa</taxon>
        <taxon>Arthropoda</taxon>
        <taxon>Hexapoda</taxon>
        <taxon>Insecta</taxon>
        <taxon>Pterygota</taxon>
        <taxon>Neoptera</taxon>
        <taxon>Endopterygota</taxon>
        <taxon>Coleoptera</taxon>
        <taxon>Polyphaga</taxon>
        <taxon>Elateriformia</taxon>
        <taxon>Elateroidea</taxon>
        <taxon>Elateridae</taxon>
        <taxon>Agrypninae</taxon>
        <taxon>Pyrophorini</taxon>
        <taxon>Ignelater</taxon>
    </lineage>
</organism>
<feature type="binding site" evidence="5">
    <location>
        <position position="254"/>
    </location>
    <ligand>
        <name>Fe cation</name>
        <dbReference type="ChEBI" id="CHEBI:24875"/>
        <label>1</label>
    </ligand>
</feature>
<comment type="caution">
    <text evidence="8">The sequence shown here is derived from an EMBL/GenBank/DDBJ whole genome shotgun (WGS) entry which is preliminary data.</text>
</comment>
<feature type="binding site" evidence="5">
    <location>
        <position position="212"/>
    </location>
    <ligand>
        <name>Fe cation</name>
        <dbReference type="ChEBI" id="CHEBI:24875"/>
        <label>1</label>
    </ligand>
</feature>
<dbReference type="InterPro" id="IPR009078">
    <property type="entry name" value="Ferritin-like_SF"/>
</dbReference>
<feature type="binding site" evidence="5">
    <location>
        <position position="174"/>
    </location>
    <ligand>
        <name>Fe cation</name>
        <dbReference type="ChEBI" id="CHEBI:24875"/>
        <label>1</label>
    </ligand>
</feature>
<dbReference type="EC" id="1.16.3.1" evidence="6"/>
<dbReference type="GO" id="GO:0008198">
    <property type="term" value="F:ferrous iron binding"/>
    <property type="evidence" value="ECO:0007669"/>
    <property type="project" value="TreeGrafter"/>
</dbReference>
<evidence type="ECO:0000256" key="3">
    <source>
        <dbReference type="ARBA" id="ARBA00022723"/>
    </source>
</evidence>
<dbReference type="GO" id="GO:0006879">
    <property type="term" value="P:intracellular iron ion homeostasis"/>
    <property type="evidence" value="ECO:0007669"/>
    <property type="project" value="UniProtKB-KW"/>
</dbReference>
<dbReference type="PROSITE" id="PS50905">
    <property type="entry name" value="FERRITIN_LIKE"/>
    <property type="match status" value="1"/>
</dbReference>
<evidence type="ECO:0000313" key="8">
    <source>
        <dbReference type="EMBL" id="KAF2880473.1"/>
    </source>
</evidence>
<dbReference type="Gene3D" id="1.20.1260.10">
    <property type="match status" value="1"/>
</dbReference>
<feature type="binding site" evidence="5">
    <location>
        <position position="209"/>
    </location>
    <ligand>
        <name>Fe cation</name>
        <dbReference type="ChEBI" id="CHEBI:24875"/>
        <label>1</label>
    </ligand>
</feature>
<gene>
    <name evidence="8" type="ORF">ILUMI_25703</name>
</gene>
<reference evidence="8" key="1">
    <citation type="submission" date="2019-08" db="EMBL/GenBank/DDBJ databases">
        <title>The genome of the North American firefly Photinus pyralis.</title>
        <authorList>
            <consortium name="Photinus pyralis genome working group"/>
            <person name="Fallon T.R."/>
            <person name="Sander Lower S.E."/>
            <person name="Weng J.-K."/>
        </authorList>
    </citation>
    <scope>NUCLEOTIDE SEQUENCE</scope>
    <source>
        <strain evidence="8">TRF0915ILg1</strain>
        <tissue evidence="8">Whole body</tissue>
    </source>
</reference>
<evidence type="ECO:0000256" key="2">
    <source>
        <dbReference type="ARBA" id="ARBA00022434"/>
    </source>
</evidence>
<dbReference type="PANTHER" id="PTHR11431">
    <property type="entry name" value="FERRITIN"/>
    <property type="match status" value="1"/>
</dbReference>
<evidence type="ECO:0000313" key="9">
    <source>
        <dbReference type="Proteomes" id="UP000801492"/>
    </source>
</evidence>
<evidence type="ECO:0000259" key="7">
    <source>
        <dbReference type="PROSITE" id="PS50905"/>
    </source>
</evidence>
<dbReference type="AlphaFoldDB" id="A0A8K0C9F9"/>
<dbReference type="InterPro" id="IPR008331">
    <property type="entry name" value="Ferritin_DPS_dom"/>
</dbReference>
<keyword evidence="6" id="KW-0560">Oxidoreductase</keyword>
<dbReference type="InterPro" id="IPR001519">
    <property type="entry name" value="Ferritin"/>
</dbReference>
<dbReference type="InterPro" id="IPR009040">
    <property type="entry name" value="Ferritin-like_diiron"/>
</dbReference>
<keyword evidence="2 6" id="KW-0409">Iron storage</keyword>
<protein>
    <recommendedName>
        <fullName evidence="6">Ferritin</fullName>
        <ecNumber evidence="6">1.16.3.1</ecNumber>
    </recommendedName>
</protein>
<keyword evidence="3 5" id="KW-0479">Metal-binding</keyword>
<name>A0A8K0C9F9_IGNLU</name>
<comment type="similarity">
    <text evidence="1 6">Belongs to the ferritin family.</text>
</comment>
<feature type="domain" description="Ferritin-like diiron" evidence="7">
    <location>
        <begin position="157"/>
        <end position="306"/>
    </location>
</feature>
<dbReference type="SUPFAM" id="SSF47240">
    <property type="entry name" value="Ferritin-like"/>
    <property type="match status" value="1"/>
</dbReference>
<dbReference type="CDD" id="cd01056">
    <property type="entry name" value="Euk_Ferritin"/>
    <property type="match status" value="1"/>
</dbReference>
<dbReference type="GO" id="GO:0008199">
    <property type="term" value="F:ferric iron binding"/>
    <property type="evidence" value="ECO:0007669"/>
    <property type="project" value="InterPro"/>
</dbReference>
<dbReference type="GO" id="GO:0005737">
    <property type="term" value="C:cytoplasm"/>
    <property type="evidence" value="ECO:0007669"/>
    <property type="project" value="TreeGrafter"/>
</dbReference>
<dbReference type="GO" id="GO:0004322">
    <property type="term" value="F:ferroxidase activity"/>
    <property type="evidence" value="ECO:0007669"/>
    <property type="project" value="UniProtKB-EC"/>
</dbReference>
<keyword evidence="4 5" id="KW-0408">Iron</keyword>